<keyword evidence="2" id="KW-1185">Reference proteome</keyword>
<dbReference type="InParanoid" id="A0A212ELA6"/>
<name>A0A212ELA6_DANPL</name>
<dbReference type="AlphaFoldDB" id="A0A212ELA6"/>
<proteinExistence type="predicted"/>
<protein>
    <submittedName>
        <fullName evidence="1">Uncharacterized protein</fullName>
    </submittedName>
</protein>
<comment type="caution">
    <text evidence="1">The sequence shown here is derived from an EMBL/GenBank/DDBJ whole genome shotgun (WGS) entry which is preliminary data.</text>
</comment>
<gene>
    <name evidence="1" type="ORF">KGM_213857</name>
</gene>
<evidence type="ECO:0000313" key="2">
    <source>
        <dbReference type="Proteomes" id="UP000007151"/>
    </source>
</evidence>
<dbReference type="Proteomes" id="UP000007151">
    <property type="component" value="Unassembled WGS sequence"/>
</dbReference>
<evidence type="ECO:0000313" key="1">
    <source>
        <dbReference type="EMBL" id="OWR42259.1"/>
    </source>
</evidence>
<dbReference type="EMBL" id="AGBW02014100">
    <property type="protein sequence ID" value="OWR42259.1"/>
    <property type="molecule type" value="Genomic_DNA"/>
</dbReference>
<accession>A0A212ELA6</accession>
<sequence length="37" mass="4137">MIFFYWDAIYHTYQLGISLMVAGGFTVRVDANGHGGK</sequence>
<organism evidence="1 2">
    <name type="scientific">Danaus plexippus plexippus</name>
    <dbReference type="NCBI Taxonomy" id="278856"/>
    <lineage>
        <taxon>Eukaryota</taxon>
        <taxon>Metazoa</taxon>
        <taxon>Ecdysozoa</taxon>
        <taxon>Arthropoda</taxon>
        <taxon>Hexapoda</taxon>
        <taxon>Insecta</taxon>
        <taxon>Pterygota</taxon>
        <taxon>Neoptera</taxon>
        <taxon>Endopterygota</taxon>
        <taxon>Lepidoptera</taxon>
        <taxon>Glossata</taxon>
        <taxon>Ditrysia</taxon>
        <taxon>Papilionoidea</taxon>
        <taxon>Nymphalidae</taxon>
        <taxon>Danainae</taxon>
        <taxon>Danaini</taxon>
        <taxon>Danaina</taxon>
        <taxon>Danaus</taxon>
        <taxon>Danaus</taxon>
    </lineage>
</organism>
<dbReference type="KEGG" id="dpl:KGM_213857"/>
<reference evidence="1 2" key="1">
    <citation type="journal article" date="2011" name="Cell">
        <title>The monarch butterfly genome yields insights into long-distance migration.</title>
        <authorList>
            <person name="Zhan S."/>
            <person name="Merlin C."/>
            <person name="Boore J.L."/>
            <person name="Reppert S.M."/>
        </authorList>
    </citation>
    <scope>NUCLEOTIDE SEQUENCE [LARGE SCALE GENOMIC DNA]</scope>
    <source>
        <strain evidence="1">F-2</strain>
    </source>
</reference>